<gene>
    <name evidence="7" type="primary">sigM_2</name>
    <name evidence="7" type="ORF">STSP1_01891</name>
</gene>
<dbReference type="KEGG" id="pbp:STSP1_01891"/>
<keyword evidence="2" id="KW-0805">Transcription regulation</keyword>
<evidence type="ECO:0000256" key="3">
    <source>
        <dbReference type="ARBA" id="ARBA00023082"/>
    </source>
</evidence>
<dbReference type="EMBL" id="CP021023">
    <property type="protein sequence ID" value="ARN57481.1"/>
    <property type="molecule type" value="Genomic_DNA"/>
</dbReference>
<name>A0A1W6LNZ9_9BACT</name>
<proteinExistence type="inferred from homology"/>
<evidence type="ECO:0000256" key="1">
    <source>
        <dbReference type="ARBA" id="ARBA00010641"/>
    </source>
</evidence>
<feature type="domain" description="RNA polymerase sigma-70 region 2" evidence="5">
    <location>
        <begin position="15"/>
        <end position="76"/>
    </location>
</feature>
<dbReference type="RefSeq" id="WP_085756120.1">
    <property type="nucleotide sequence ID" value="NZ_CP021023.1"/>
</dbReference>
<evidence type="ECO:0000256" key="2">
    <source>
        <dbReference type="ARBA" id="ARBA00023015"/>
    </source>
</evidence>
<dbReference type="Proteomes" id="UP000193334">
    <property type="component" value="Chromosome"/>
</dbReference>
<sequence>MNSEQFTQKILTESKFIYQYIIFLVPNASDAEDILQETTLIMWRKLDTYDDNSSFVGWGRGIARNCIRNFWRKKRRMNYLGDDLVKLIEEESFSGGNNETQQEKLLQECIQLISKNERKMLFMRYEKGSTLKEIACNLGMSINMTFRKLARIHDTLARCIGRKISEN</sequence>
<dbReference type="InterPro" id="IPR013325">
    <property type="entry name" value="RNA_pol_sigma_r2"/>
</dbReference>
<dbReference type="AlphaFoldDB" id="A0A1W6LNZ9"/>
<keyword evidence="4" id="KW-0804">Transcription</keyword>
<organism evidence="7 8">
    <name type="scientific">Sedimentisphaera salicampi</name>
    <dbReference type="NCBI Taxonomy" id="1941349"/>
    <lineage>
        <taxon>Bacteria</taxon>
        <taxon>Pseudomonadati</taxon>
        <taxon>Planctomycetota</taxon>
        <taxon>Phycisphaerae</taxon>
        <taxon>Sedimentisphaerales</taxon>
        <taxon>Sedimentisphaeraceae</taxon>
        <taxon>Sedimentisphaera</taxon>
    </lineage>
</organism>
<dbReference type="InterPro" id="IPR013249">
    <property type="entry name" value="RNA_pol_sigma70_r4_t2"/>
</dbReference>
<dbReference type="GO" id="GO:0006352">
    <property type="term" value="P:DNA-templated transcription initiation"/>
    <property type="evidence" value="ECO:0007669"/>
    <property type="project" value="InterPro"/>
</dbReference>
<dbReference type="PANTHER" id="PTHR43133">
    <property type="entry name" value="RNA POLYMERASE ECF-TYPE SIGMA FACTO"/>
    <property type="match status" value="1"/>
</dbReference>
<accession>A0A1W6LNZ9</accession>
<dbReference type="InterPro" id="IPR013324">
    <property type="entry name" value="RNA_pol_sigma_r3/r4-like"/>
</dbReference>
<dbReference type="Pfam" id="PF08281">
    <property type="entry name" value="Sigma70_r4_2"/>
    <property type="match status" value="1"/>
</dbReference>
<evidence type="ECO:0000256" key="4">
    <source>
        <dbReference type="ARBA" id="ARBA00023163"/>
    </source>
</evidence>
<protein>
    <submittedName>
        <fullName evidence="7">RNA polymerase sigma factor SigM</fullName>
    </submittedName>
</protein>
<evidence type="ECO:0000313" key="8">
    <source>
        <dbReference type="Proteomes" id="UP000193334"/>
    </source>
</evidence>
<keyword evidence="8" id="KW-1185">Reference proteome</keyword>
<comment type="similarity">
    <text evidence="1">Belongs to the sigma-70 factor family. ECF subfamily.</text>
</comment>
<dbReference type="SUPFAM" id="SSF88946">
    <property type="entry name" value="Sigma2 domain of RNA polymerase sigma factors"/>
    <property type="match status" value="1"/>
</dbReference>
<dbReference type="SUPFAM" id="SSF88659">
    <property type="entry name" value="Sigma3 and sigma4 domains of RNA polymerase sigma factors"/>
    <property type="match status" value="1"/>
</dbReference>
<evidence type="ECO:0000259" key="5">
    <source>
        <dbReference type="Pfam" id="PF04542"/>
    </source>
</evidence>
<dbReference type="GO" id="GO:0016987">
    <property type="term" value="F:sigma factor activity"/>
    <property type="evidence" value="ECO:0007669"/>
    <property type="project" value="UniProtKB-KW"/>
</dbReference>
<dbReference type="PANTHER" id="PTHR43133:SF51">
    <property type="entry name" value="RNA POLYMERASE SIGMA FACTOR"/>
    <property type="match status" value="1"/>
</dbReference>
<dbReference type="STRING" id="1941349.STSP1_01891"/>
<dbReference type="GO" id="GO:0003677">
    <property type="term" value="F:DNA binding"/>
    <property type="evidence" value="ECO:0007669"/>
    <property type="project" value="InterPro"/>
</dbReference>
<dbReference type="NCBIfam" id="TIGR02937">
    <property type="entry name" value="sigma70-ECF"/>
    <property type="match status" value="1"/>
</dbReference>
<evidence type="ECO:0000313" key="7">
    <source>
        <dbReference type="EMBL" id="ARN57481.1"/>
    </source>
</evidence>
<feature type="domain" description="RNA polymerase sigma factor 70 region 4 type 2" evidence="6">
    <location>
        <begin position="105"/>
        <end position="151"/>
    </location>
</feature>
<dbReference type="Gene3D" id="1.10.10.10">
    <property type="entry name" value="Winged helix-like DNA-binding domain superfamily/Winged helix DNA-binding domain"/>
    <property type="match status" value="1"/>
</dbReference>
<dbReference type="Pfam" id="PF04542">
    <property type="entry name" value="Sigma70_r2"/>
    <property type="match status" value="1"/>
</dbReference>
<evidence type="ECO:0000259" key="6">
    <source>
        <dbReference type="Pfam" id="PF08281"/>
    </source>
</evidence>
<dbReference type="InterPro" id="IPR036388">
    <property type="entry name" value="WH-like_DNA-bd_sf"/>
</dbReference>
<dbReference type="InterPro" id="IPR007627">
    <property type="entry name" value="RNA_pol_sigma70_r2"/>
</dbReference>
<dbReference type="InterPro" id="IPR014284">
    <property type="entry name" value="RNA_pol_sigma-70_dom"/>
</dbReference>
<dbReference type="Gene3D" id="1.10.1740.10">
    <property type="match status" value="1"/>
</dbReference>
<reference evidence="8" key="1">
    <citation type="submission" date="2017-04" db="EMBL/GenBank/DDBJ databases">
        <title>Comparative genomics and description of representatives of a novel lineage of planctomycetes thriving in anoxic sediments.</title>
        <authorList>
            <person name="Spring S."/>
            <person name="Bunk B."/>
            <person name="Sproer C."/>
        </authorList>
    </citation>
    <scope>NUCLEOTIDE SEQUENCE [LARGE SCALE GENOMIC DNA]</scope>
    <source>
        <strain evidence="8">ST-PulAB-D4</strain>
    </source>
</reference>
<dbReference type="InterPro" id="IPR039425">
    <property type="entry name" value="RNA_pol_sigma-70-like"/>
</dbReference>
<keyword evidence="3" id="KW-0731">Sigma factor</keyword>